<dbReference type="Proteomes" id="UP001432322">
    <property type="component" value="Unassembled WGS sequence"/>
</dbReference>
<name>A0AAV5WP94_9BILA</name>
<proteinExistence type="predicted"/>
<gene>
    <name evidence="1" type="ORF">PFISCL1PPCAC_23395</name>
</gene>
<evidence type="ECO:0000313" key="2">
    <source>
        <dbReference type="Proteomes" id="UP001432322"/>
    </source>
</evidence>
<evidence type="ECO:0000313" key="1">
    <source>
        <dbReference type="EMBL" id="GMT32098.1"/>
    </source>
</evidence>
<dbReference type="EMBL" id="BTSY01000006">
    <property type="protein sequence ID" value="GMT32098.1"/>
    <property type="molecule type" value="Genomic_DNA"/>
</dbReference>
<reference evidence="1" key="1">
    <citation type="submission" date="2023-10" db="EMBL/GenBank/DDBJ databases">
        <title>Genome assembly of Pristionchus species.</title>
        <authorList>
            <person name="Yoshida K."/>
            <person name="Sommer R.J."/>
        </authorList>
    </citation>
    <scope>NUCLEOTIDE SEQUENCE</scope>
    <source>
        <strain evidence="1">RS5133</strain>
    </source>
</reference>
<dbReference type="AlphaFoldDB" id="A0AAV5WP94"/>
<feature type="non-terminal residue" evidence="1">
    <location>
        <position position="140"/>
    </location>
</feature>
<accession>A0AAV5WP94</accession>
<sequence>YRSSPQQKVADVLHQLFTILSRHESVVPLLMRDALADHIVKFFALGIRFLRVSALLLLIVRNGRSLLDVSLHGHRRFLHRRFSLLRFARERHLLFSQLILRRSPAFQVATSAGIVRSWRRFCDAPLDGHTRLAPLSFRHS</sequence>
<keyword evidence="2" id="KW-1185">Reference proteome</keyword>
<protein>
    <submittedName>
        <fullName evidence="1">Uncharacterized protein</fullName>
    </submittedName>
</protein>
<comment type="caution">
    <text evidence="1">The sequence shown here is derived from an EMBL/GenBank/DDBJ whole genome shotgun (WGS) entry which is preliminary data.</text>
</comment>
<organism evidence="1 2">
    <name type="scientific">Pristionchus fissidentatus</name>
    <dbReference type="NCBI Taxonomy" id="1538716"/>
    <lineage>
        <taxon>Eukaryota</taxon>
        <taxon>Metazoa</taxon>
        <taxon>Ecdysozoa</taxon>
        <taxon>Nematoda</taxon>
        <taxon>Chromadorea</taxon>
        <taxon>Rhabditida</taxon>
        <taxon>Rhabditina</taxon>
        <taxon>Diplogasteromorpha</taxon>
        <taxon>Diplogasteroidea</taxon>
        <taxon>Neodiplogasteridae</taxon>
        <taxon>Pristionchus</taxon>
    </lineage>
</organism>
<feature type="non-terminal residue" evidence="1">
    <location>
        <position position="1"/>
    </location>
</feature>